<name>A0ABT8C837_9BACT</name>
<evidence type="ECO:0000313" key="2">
    <source>
        <dbReference type="Proteomes" id="UP001236663"/>
    </source>
</evidence>
<evidence type="ECO:0000313" key="1">
    <source>
        <dbReference type="EMBL" id="MDN3688691.1"/>
    </source>
</evidence>
<proteinExistence type="predicted"/>
<dbReference type="Proteomes" id="UP001236663">
    <property type="component" value="Unassembled WGS sequence"/>
</dbReference>
<keyword evidence="2" id="KW-1185">Reference proteome</keyword>
<dbReference type="Pfam" id="PF20459">
    <property type="entry name" value="DUF6712"/>
    <property type="match status" value="2"/>
</dbReference>
<dbReference type="RefSeq" id="WP_163386504.1">
    <property type="nucleotide sequence ID" value="NZ_JAUFQS010000012.1"/>
</dbReference>
<dbReference type="EMBL" id="JAUFQS010000012">
    <property type="protein sequence ID" value="MDN3688691.1"/>
    <property type="molecule type" value="Genomic_DNA"/>
</dbReference>
<comment type="caution">
    <text evidence="1">The sequence shown here is derived from an EMBL/GenBank/DDBJ whole genome shotgun (WGS) entry which is preliminary data.</text>
</comment>
<dbReference type="InterPro" id="IPR046558">
    <property type="entry name" value="DUF6712"/>
</dbReference>
<organism evidence="1 2">
    <name type="scientific">Cyclobacterium jeungdonense</name>
    <dbReference type="NCBI Taxonomy" id="708087"/>
    <lineage>
        <taxon>Bacteria</taxon>
        <taxon>Pseudomonadati</taxon>
        <taxon>Bacteroidota</taxon>
        <taxon>Cytophagia</taxon>
        <taxon>Cytophagales</taxon>
        <taxon>Cyclobacteriaceae</taxon>
        <taxon>Cyclobacterium</taxon>
    </lineage>
</organism>
<gene>
    <name evidence="1" type="ORF">QWZ15_12680</name>
</gene>
<protein>
    <submittedName>
        <fullName evidence="1">Uncharacterized protein</fullName>
    </submittedName>
</protein>
<reference evidence="2" key="1">
    <citation type="journal article" date="2019" name="Int. J. Syst. Evol. Microbiol.">
        <title>The Global Catalogue of Microorganisms (GCM) 10K type strain sequencing project: providing services to taxonomists for standard genome sequencing and annotation.</title>
        <authorList>
            <consortium name="The Broad Institute Genomics Platform"/>
            <consortium name="The Broad Institute Genome Sequencing Center for Infectious Disease"/>
            <person name="Wu L."/>
            <person name="Ma J."/>
        </authorList>
    </citation>
    <scope>NUCLEOTIDE SEQUENCE [LARGE SCALE GENOMIC DNA]</scope>
    <source>
        <strain evidence="2">CECT 7706</strain>
    </source>
</reference>
<sequence>MLINNINELKQYLPVSLQLDFSDIHPKVIMVERDIIKKKFSKEIYAHLFNEGQTGNSPEADLLQLLSEATAHLALLEYISFGQVNLDSSGIHIHSTDNSKTAFEWQVAELKDSLSKQGWSAIESALELMETLPTGDLKTLWEATNTYQAAQSSLISTLRQFQRFVHLGDSRVLFHKLLPMLHYQQEEVISEAVGPDFWQKILRYYSEEDSAQKARLNTAHIKASRALAFATVGEGFMDTMLILSDNGPLILDGLQSRITTSKATAPQELVQQIAASYAKKAGGALTELLEYCQEQAAHFPEYTLSDNYISDENQETHIARNDPDAGLVFL</sequence>
<accession>A0ABT8C837</accession>